<name>A0A244CVZ5_PSEDV</name>
<reference evidence="4 5" key="1">
    <citation type="submission" date="2017-02" db="EMBL/GenBank/DDBJ databases">
        <title>Pseudoalteromonas ulvae TC14 Genome.</title>
        <authorList>
            <person name="Molmeret M."/>
        </authorList>
    </citation>
    <scope>NUCLEOTIDE SEQUENCE [LARGE SCALE GENOMIC DNA]</scope>
    <source>
        <strain evidence="4">TC14</strain>
    </source>
</reference>
<dbReference type="PANTHER" id="PTHR43333:SF1">
    <property type="entry name" value="D-ISOMER SPECIFIC 2-HYDROXYACID DEHYDROGENASE NAD-BINDING DOMAIN-CONTAINING PROTEIN"/>
    <property type="match status" value="1"/>
</dbReference>
<comment type="caution">
    <text evidence="4">The sequence shown here is derived from an EMBL/GenBank/DDBJ whole genome shotgun (WGS) entry which is preliminary data.</text>
</comment>
<evidence type="ECO:0000313" key="5">
    <source>
        <dbReference type="Proteomes" id="UP000194841"/>
    </source>
</evidence>
<dbReference type="OrthoDB" id="9787219at2"/>
<evidence type="ECO:0000256" key="2">
    <source>
        <dbReference type="ARBA" id="ARBA00023027"/>
    </source>
</evidence>
<dbReference type="Proteomes" id="UP000194841">
    <property type="component" value="Unassembled WGS sequence"/>
</dbReference>
<dbReference type="AlphaFoldDB" id="A0A244CVZ5"/>
<dbReference type="Pfam" id="PF02826">
    <property type="entry name" value="2-Hacid_dh_C"/>
    <property type="match status" value="1"/>
</dbReference>
<dbReference type="RefSeq" id="WP_086742788.1">
    <property type="nucleotide sequence ID" value="NZ_MWPV01000001.1"/>
</dbReference>
<evidence type="ECO:0000313" key="4">
    <source>
        <dbReference type="EMBL" id="OUL59800.1"/>
    </source>
</evidence>
<dbReference type="GO" id="GO:0016491">
    <property type="term" value="F:oxidoreductase activity"/>
    <property type="evidence" value="ECO:0007669"/>
    <property type="project" value="UniProtKB-KW"/>
</dbReference>
<evidence type="ECO:0000259" key="3">
    <source>
        <dbReference type="Pfam" id="PF02826"/>
    </source>
</evidence>
<proteinExistence type="predicted"/>
<organism evidence="4 5">
    <name type="scientific">Pseudoalteromonas ulvae</name>
    <dbReference type="NCBI Taxonomy" id="107327"/>
    <lineage>
        <taxon>Bacteria</taxon>
        <taxon>Pseudomonadati</taxon>
        <taxon>Pseudomonadota</taxon>
        <taxon>Gammaproteobacteria</taxon>
        <taxon>Alteromonadales</taxon>
        <taxon>Pseudoalteromonadaceae</taxon>
        <taxon>Pseudoalteromonas</taxon>
    </lineage>
</organism>
<dbReference type="InterPro" id="IPR036291">
    <property type="entry name" value="NAD(P)-bd_dom_sf"/>
</dbReference>
<keyword evidence="5" id="KW-1185">Reference proteome</keyword>
<dbReference type="InterPro" id="IPR006140">
    <property type="entry name" value="D-isomer_DH_NAD-bd"/>
</dbReference>
<keyword evidence="1" id="KW-0560">Oxidoreductase</keyword>
<keyword evidence="2" id="KW-0520">NAD</keyword>
<dbReference type="EMBL" id="MWPV01000001">
    <property type="protein sequence ID" value="OUL59800.1"/>
    <property type="molecule type" value="Genomic_DNA"/>
</dbReference>
<dbReference type="GO" id="GO:0051287">
    <property type="term" value="F:NAD binding"/>
    <property type="evidence" value="ECO:0007669"/>
    <property type="project" value="InterPro"/>
</dbReference>
<accession>A0A244CVZ5</accession>
<protein>
    <submittedName>
        <fullName evidence="4">Glyoxylate/hydroxypyruvate reductase A</fullName>
    </submittedName>
</protein>
<dbReference type="SUPFAM" id="SSF51735">
    <property type="entry name" value="NAD(P)-binding Rossmann-fold domains"/>
    <property type="match status" value="1"/>
</dbReference>
<evidence type="ECO:0000256" key="1">
    <source>
        <dbReference type="ARBA" id="ARBA00023002"/>
    </source>
</evidence>
<keyword evidence="4" id="KW-0670">Pyruvate</keyword>
<dbReference type="CDD" id="cd12164">
    <property type="entry name" value="GDH_like_2"/>
    <property type="match status" value="1"/>
</dbReference>
<sequence>MSLLIVIPNRNTQALQEKLSEALPNEVIEVWPDIKEPEQVEFVLAWLPPEGVWQSLPNVKGISSFGAGVDGLLSAALPDVPIARIVDPNLAFDMGQYILGHILAWKLRLLQYRQQQNERRWYPKRAHRAINVGILGYGQLGQEAARQLTLNGFAVSAWSRNEKQAEGINFYYGETGLYQMAEQCDFLVCLLPLTDQTTGILNQRLFSAMPNHSVLINVGRGKHLVEADLLEALHTLQIAHAILDVFHTEPLPEEHPFWQQNNLTITPHVSALTDINTVVKQIAHNYMQVKNSEPMCHCIDAKKGY</sequence>
<feature type="domain" description="D-isomer specific 2-hydroxyacid dehydrogenase NAD-binding" evidence="3">
    <location>
        <begin position="100"/>
        <end position="270"/>
    </location>
</feature>
<dbReference type="Gene3D" id="3.40.50.720">
    <property type="entry name" value="NAD(P)-binding Rossmann-like Domain"/>
    <property type="match status" value="2"/>
</dbReference>
<gene>
    <name evidence="4" type="ORF">B1199_03765</name>
</gene>
<dbReference type="PANTHER" id="PTHR43333">
    <property type="entry name" value="2-HACID_DH_C DOMAIN-CONTAINING PROTEIN"/>
    <property type="match status" value="1"/>
</dbReference>